<accession>A0A1B6NVJ0</accession>
<dbReference type="AlphaFoldDB" id="A0A1B6NVJ0"/>
<name>A0A1B6NVJ0_9ZZZZ</name>
<sequence>VYLPKKRSCIFNINASSNPQTIGVTNIKFTRP</sequence>
<reference evidence="1" key="1">
    <citation type="submission" date="2013-11" db="EMBL/GenBank/DDBJ databases">
        <title>Microbial diversity, functional groups and degradation webs in Northern and Southern Mediterranean and Red Sea marine crude oil polluted sites.</title>
        <authorList>
            <person name="Daffonchio D."/>
            <person name="Mapelli F."/>
            <person name="Ferrer M."/>
            <person name="Richter M."/>
            <person name="Cherif A."/>
            <person name="Malkawi H.I."/>
            <person name="Yakimov M.M."/>
            <person name="Abdel-Fattah Y.R."/>
            <person name="Blaghen M."/>
            <person name="Golyshin P.N."/>
            <person name="Kalogerakis N."/>
            <person name="Boon N."/>
            <person name="Magagnini M."/>
            <person name="Fava F."/>
        </authorList>
    </citation>
    <scope>NUCLEOTIDE SEQUENCE</scope>
</reference>
<comment type="caution">
    <text evidence="1">The sequence shown here is derived from an EMBL/GenBank/DDBJ whole genome shotgun (WGS) entry which is preliminary data.</text>
</comment>
<organism evidence="1">
    <name type="scientific">marine sediment metagenome</name>
    <dbReference type="NCBI Taxonomy" id="412755"/>
    <lineage>
        <taxon>unclassified sequences</taxon>
        <taxon>metagenomes</taxon>
        <taxon>ecological metagenomes</taxon>
    </lineage>
</organism>
<feature type="non-terminal residue" evidence="1">
    <location>
        <position position="1"/>
    </location>
</feature>
<protein>
    <submittedName>
        <fullName evidence="1">Uncharacterized protein</fullName>
    </submittedName>
</protein>
<proteinExistence type="predicted"/>
<gene>
    <name evidence="1" type="ORF">MGSAQ_001522</name>
</gene>
<dbReference type="EMBL" id="AYSL01000823">
    <property type="protein sequence ID" value="KTF06982.1"/>
    <property type="molecule type" value="Genomic_DNA"/>
</dbReference>
<evidence type="ECO:0000313" key="1">
    <source>
        <dbReference type="EMBL" id="KTF06982.1"/>
    </source>
</evidence>